<evidence type="ECO:0000256" key="1">
    <source>
        <dbReference type="ARBA" id="ARBA00022460"/>
    </source>
</evidence>
<sequence length="790" mass="84098">MYLLVVIATWLVGTADGYTFQKPVGPAVVHYPMTSHPHLNAGVYVGHQSWLPGGVNAHPAAGTRRQYTPVNQAPGARSYFPKQSHVAVPPSVPKASAYQAQHGTQGTIKTTRPYAPKVSSVIKPLPPKQPDEKVAVVTSQSYPSGPAAKSHAPVHSPAYSPAVKPVPAEASNRPGTGSLVTNLPPPRWIPSYGVGNTKTPVYPPYPTGPAPATGGYQQQRAKQPAGQVSTMKMRNEKEASNEGSLETPLQTAVLITRKPSQGAKIETNDQTQDVPAIHSEMQPNVDYPTHTFPTMTGTASTNASTLPTPETLNYQNPSPNVALTLSDNLSSTSLPHLAIEDKNLPLETDAPAVHPLAVAPIEVNEVHTPQPIHPESSGEHVLQPVNPTTEAILALNDGSFSGESQEVNYKTNANEQQLIPEPAVSYQVPLQSAYATSSTNLQSVEEIPTQVAEVGEVFEPSYSLGDVQQPPVENPSTFRAAPVPSFDDSAIPKYVLGPYPSLVLPEPPLELASSAYGVAHLGAEETQPIVASQQSVGSYGVPAIRLDNTEHFPLQQQWGYYSAEPFQSTSADISHTNTLPSSLGGGYQQPSATHPVNHPQSSYGFEQPRASPQQSGYPSSQPSPTGSNNRYQTSHQTVTVEDLNHFQAAANRWISSNGANEVGRQYSTHSDKLPVAILSSENVLNEDGSFSYNYETEDGIKVEASGYQKEIGADPEGSGTVAKGSYSYTAPDGRKISVTWVADENGFQPTGDHIPTAPLFAAVDIAHLSASEKTGGNAVPTGWVQPAHAY</sequence>
<keyword evidence="6" id="KW-1185">Reference proteome</keyword>
<dbReference type="PANTHER" id="PTHR10380:SF173">
    <property type="entry name" value="CUTICULAR PROTEIN 47EF, ISOFORM C-RELATED"/>
    <property type="match status" value="1"/>
</dbReference>
<gene>
    <name evidence="5" type="ORF">OUZ56_001091</name>
</gene>
<keyword evidence="1 2" id="KW-0193">Cuticle</keyword>
<reference evidence="5 6" key="1">
    <citation type="journal article" date="2023" name="Nucleic Acids Res.">
        <title>The hologenome of Daphnia magna reveals possible DNA methylation and microbiome-mediated evolution of the host genome.</title>
        <authorList>
            <person name="Chaturvedi A."/>
            <person name="Li X."/>
            <person name="Dhandapani V."/>
            <person name="Marshall H."/>
            <person name="Kissane S."/>
            <person name="Cuenca-Cambronero M."/>
            <person name="Asole G."/>
            <person name="Calvet F."/>
            <person name="Ruiz-Romero M."/>
            <person name="Marangio P."/>
            <person name="Guigo R."/>
            <person name="Rago D."/>
            <person name="Mirbahai L."/>
            <person name="Eastwood N."/>
            <person name="Colbourne J.K."/>
            <person name="Zhou J."/>
            <person name="Mallon E."/>
            <person name="Orsini L."/>
        </authorList>
    </citation>
    <scope>NUCLEOTIDE SEQUENCE [LARGE SCALE GENOMIC DNA]</scope>
    <source>
        <strain evidence="5">LRV0_1</strain>
    </source>
</reference>
<protein>
    <recommendedName>
        <fullName evidence="7">Endocuticle structural glycoprotein SgAbd-2</fullName>
    </recommendedName>
</protein>
<evidence type="ECO:0008006" key="7">
    <source>
        <dbReference type="Google" id="ProtNLM"/>
    </source>
</evidence>
<evidence type="ECO:0000256" key="4">
    <source>
        <dbReference type="SAM" id="SignalP"/>
    </source>
</evidence>
<evidence type="ECO:0000313" key="6">
    <source>
        <dbReference type="Proteomes" id="UP001234178"/>
    </source>
</evidence>
<proteinExistence type="predicted"/>
<dbReference type="InterPro" id="IPR050468">
    <property type="entry name" value="Cuticle_Struct_Prot"/>
</dbReference>
<evidence type="ECO:0000256" key="3">
    <source>
        <dbReference type="SAM" id="MobiDB-lite"/>
    </source>
</evidence>
<dbReference type="PANTHER" id="PTHR10380">
    <property type="entry name" value="CUTICLE PROTEIN"/>
    <property type="match status" value="1"/>
</dbReference>
<accession>A0ABR0A280</accession>
<organism evidence="5 6">
    <name type="scientific">Daphnia magna</name>
    <dbReference type="NCBI Taxonomy" id="35525"/>
    <lineage>
        <taxon>Eukaryota</taxon>
        <taxon>Metazoa</taxon>
        <taxon>Ecdysozoa</taxon>
        <taxon>Arthropoda</taxon>
        <taxon>Crustacea</taxon>
        <taxon>Branchiopoda</taxon>
        <taxon>Diplostraca</taxon>
        <taxon>Cladocera</taxon>
        <taxon>Anomopoda</taxon>
        <taxon>Daphniidae</taxon>
        <taxon>Daphnia</taxon>
    </lineage>
</organism>
<feature type="compositionally biased region" description="Polar residues" evidence="3">
    <location>
        <begin position="217"/>
        <end position="228"/>
    </location>
</feature>
<dbReference type="PROSITE" id="PS51155">
    <property type="entry name" value="CHIT_BIND_RR_2"/>
    <property type="match status" value="1"/>
</dbReference>
<dbReference type="Proteomes" id="UP001234178">
    <property type="component" value="Unassembled WGS sequence"/>
</dbReference>
<dbReference type="EMBL" id="JAOYFB010000036">
    <property type="protein sequence ID" value="KAK4019060.1"/>
    <property type="molecule type" value="Genomic_DNA"/>
</dbReference>
<feature type="compositionally biased region" description="Polar residues" evidence="3">
    <location>
        <begin position="571"/>
        <end position="581"/>
    </location>
</feature>
<feature type="compositionally biased region" description="Low complexity" evidence="3">
    <location>
        <begin position="611"/>
        <end position="627"/>
    </location>
</feature>
<feature type="signal peptide" evidence="4">
    <location>
        <begin position="1"/>
        <end position="17"/>
    </location>
</feature>
<evidence type="ECO:0000313" key="5">
    <source>
        <dbReference type="EMBL" id="KAK4019060.1"/>
    </source>
</evidence>
<dbReference type="InterPro" id="IPR000618">
    <property type="entry name" value="Insect_cuticle"/>
</dbReference>
<feature type="region of interest" description="Disordered" evidence="3">
    <location>
        <begin position="141"/>
        <end position="161"/>
    </location>
</feature>
<dbReference type="Pfam" id="PF00379">
    <property type="entry name" value="Chitin_bind_4"/>
    <property type="match status" value="1"/>
</dbReference>
<keyword evidence="4" id="KW-0732">Signal</keyword>
<feature type="region of interest" description="Disordered" evidence="3">
    <location>
        <begin position="571"/>
        <end position="632"/>
    </location>
</feature>
<comment type="caution">
    <text evidence="5">The sequence shown here is derived from an EMBL/GenBank/DDBJ whole genome shotgun (WGS) entry which is preliminary data.</text>
</comment>
<feature type="chain" id="PRO_5045082050" description="Endocuticle structural glycoprotein SgAbd-2" evidence="4">
    <location>
        <begin position="18"/>
        <end position="790"/>
    </location>
</feature>
<feature type="region of interest" description="Disordered" evidence="3">
    <location>
        <begin position="206"/>
        <end position="228"/>
    </location>
</feature>
<name>A0ABR0A280_9CRUS</name>
<dbReference type="PRINTS" id="PR00947">
    <property type="entry name" value="CUTICLE"/>
</dbReference>
<evidence type="ECO:0000256" key="2">
    <source>
        <dbReference type="PROSITE-ProRule" id="PRU00497"/>
    </source>
</evidence>
<feature type="compositionally biased region" description="Polar residues" evidence="3">
    <location>
        <begin position="588"/>
        <end position="604"/>
    </location>
</feature>